<feature type="compositionally biased region" description="Polar residues" evidence="1">
    <location>
        <begin position="252"/>
        <end position="264"/>
    </location>
</feature>
<gene>
    <name evidence="2" type="ORF">M409DRAFT_54546</name>
</gene>
<evidence type="ECO:0000256" key="1">
    <source>
        <dbReference type="SAM" id="MobiDB-lite"/>
    </source>
</evidence>
<evidence type="ECO:0000313" key="2">
    <source>
        <dbReference type="EMBL" id="KAF2166756.1"/>
    </source>
</evidence>
<dbReference type="GeneID" id="54566020"/>
<evidence type="ECO:0000313" key="3">
    <source>
        <dbReference type="Proteomes" id="UP000799537"/>
    </source>
</evidence>
<protein>
    <submittedName>
        <fullName evidence="2">Uncharacterized protein</fullName>
    </submittedName>
</protein>
<keyword evidence="3" id="KW-1185">Reference proteome</keyword>
<reference evidence="2" key="1">
    <citation type="journal article" date="2020" name="Stud. Mycol.">
        <title>101 Dothideomycetes genomes: a test case for predicting lifestyles and emergence of pathogens.</title>
        <authorList>
            <person name="Haridas S."/>
            <person name="Albert R."/>
            <person name="Binder M."/>
            <person name="Bloem J."/>
            <person name="Labutti K."/>
            <person name="Salamov A."/>
            <person name="Andreopoulos B."/>
            <person name="Baker S."/>
            <person name="Barry K."/>
            <person name="Bills G."/>
            <person name="Bluhm B."/>
            <person name="Cannon C."/>
            <person name="Castanera R."/>
            <person name="Culley D."/>
            <person name="Daum C."/>
            <person name="Ezra D."/>
            <person name="Gonzalez J."/>
            <person name="Henrissat B."/>
            <person name="Kuo A."/>
            <person name="Liang C."/>
            <person name="Lipzen A."/>
            <person name="Lutzoni F."/>
            <person name="Magnuson J."/>
            <person name="Mondo S."/>
            <person name="Nolan M."/>
            <person name="Ohm R."/>
            <person name="Pangilinan J."/>
            <person name="Park H.-J."/>
            <person name="Ramirez L."/>
            <person name="Alfaro M."/>
            <person name="Sun H."/>
            <person name="Tritt A."/>
            <person name="Yoshinaga Y."/>
            <person name="Zwiers L.-H."/>
            <person name="Turgeon B."/>
            <person name="Goodwin S."/>
            <person name="Spatafora J."/>
            <person name="Crous P."/>
            <person name="Grigoriev I."/>
        </authorList>
    </citation>
    <scope>NUCLEOTIDE SEQUENCE</scope>
    <source>
        <strain evidence="2">ATCC 36951</strain>
    </source>
</reference>
<feature type="region of interest" description="Disordered" evidence="1">
    <location>
        <begin position="243"/>
        <end position="264"/>
    </location>
</feature>
<proteinExistence type="predicted"/>
<accession>A0A6A6CMT1</accession>
<dbReference type="RefSeq" id="XP_033667645.1">
    <property type="nucleotide sequence ID" value="XM_033812748.1"/>
</dbReference>
<name>A0A6A6CMT1_ZASCE</name>
<dbReference type="AlphaFoldDB" id="A0A6A6CMT1"/>
<sequence>MAQLPDRIRAFRDRIRTMNLQDLNLHFIDLSENERTVTAPLLKVNHQLGQQLQDSYPSIQSGFFDYTGHCQMGCPMDQMHVHSIQARGGVLQVEGFPGVYVYPEMLVPVLPELLDEVMDLEQTPEAKDLEYVLHTGHEGARCRQVVPPGKLSGVICDAFPSMFKINRAKSATLSVSTPEHMVGMRRPNGQRGIIAHVSLGCDAVIVLGTEKPEYEGGSADEPAEQDEAVQADSWHDLVDLDRNADESPVRPPSQSSDRLSSPAATSFKPELPLALAAIQLRAGDALIFDNRGCATWYGLAKVLEGSSRLDPQWPHLREDSQDSGIRGQLNGKTVEIEFQ</sequence>
<dbReference type="EMBL" id="ML993595">
    <property type="protein sequence ID" value="KAF2166756.1"/>
    <property type="molecule type" value="Genomic_DNA"/>
</dbReference>
<dbReference type="Proteomes" id="UP000799537">
    <property type="component" value="Unassembled WGS sequence"/>
</dbReference>
<organism evidence="2 3">
    <name type="scientific">Zasmidium cellare ATCC 36951</name>
    <dbReference type="NCBI Taxonomy" id="1080233"/>
    <lineage>
        <taxon>Eukaryota</taxon>
        <taxon>Fungi</taxon>
        <taxon>Dikarya</taxon>
        <taxon>Ascomycota</taxon>
        <taxon>Pezizomycotina</taxon>
        <taxon>Dothideomycetes</taxon>
        <taxon>Dothideomycetidae</taxon>
        <taxon>Mycosphaerellales</taxon>
        <taxon>Mycosphaerellaceae</taxon>
        <taxon>Zasmidium</taxon>
    </lineage>
</organism>